<evidence type="ECO:0000256" key="2">
    <source>
        <dbReference type="SAM" id="MobiDB-lite"/>
    </source>
</evidence>
<dbReference type="AlphaFoldDB" id="A0A2N5J609"/>
<keyword evidence="1" id="KW-0597">Phosphoprotein</keyword>
<feature type="domain" description="FHA" evidence="3">
    <location>
        <begin position="27"/>
        <end position="87"/>
    </location>
</feature>
<name>A0A2N5J609_9BIFI</name>
<keyword evidence="5" id="KW-1185">Reference proteome</keyword>
<evidence type="ECO:0000259" key="3">
    <source>
        <dbReference type="PROSITE" id="PS50006"/>
    </source>
</evidence>
<dbReference type="RefSeq" id="WP_165784798.1">
    <property type="nucleotide sequence ID" value="NZ_NMWT01000002.1"/>
</dbReference>
<dbReference type="EMBL" id="NMWT01000002">
    <property type="protein sequence ID" value="PLS29650.1"/>
    <property type="molecule type" value="Genomic_DNA"/>
</dbReference>
<evidence type="ECO:0000313" key="4">
    <source>
        <dbReference type="EMBL" id="PLS29650.1"/>
    </source>
</evidence>
<gene>
    <name evidence="4" type="ORF">Uis4E_0287</name>
</gene>
<evidence type="ECO:0000256" key="1">
    <source>
        <dbReference type="ARBA" id="ARBA00022553"/>
    </source>
</evidence>
<evidence type="ECO:0000313" key="5">
    <source>
        <dbReference type="Proteomes" id="UP000235034"/>
    </source>
</evidence>
<protein>
    <submittedName>
        <fullName evidence="4">Forkhead-associated protein</fullName>
    </submittedName>
</protein>
<dbReference type="SUPFAM" id="SSF49879">
    <property type="entry name" value="SMAD/FHA domain"/>
    <property type="match status" value="1"/>
</dbReference>
<feature type="compositionally biased region" description="Low complexity" evidence="2">
    <location>
        <begin position="223"/>
        <end position="257"/>
    </location>
</feature>
<dbReference type="SMART" id="SM00240">
    <property type="entry name" value="FHA"/>
    <property type="match status" value="1"/>
</dbReference>
<comment type="caution">
    <text evidence="4">The sequence shown here is derived from an EMBL/GenBank/DDBJ whole genome shotgun (WGS) entry which is preliminary data.</text>
</comment>
<proteinExistence type="predicted"/>
<dbReference type="Gene3D" id="2.60.200.20">
    <property type="match status" value="1"/>
</dbReference>
<reference evidence="4 5" key="1">
    <citation type="submission" date="2017-07" db="EMBL/GenBank/DDBJ databases">
        <title>Bifidobacterium novel species.</title>
        <authorList>
            <person name="Lugli G.A."/>
            <person name="Milani C."/>
            <person name="Duranti S."/>
            <person name="Mangifesta M."/>
        </authorList>
    </citation>
    <scope>NUCLEOTIDE SEQUENCE [LARGE SCALE GENOMIC DNA]</scope>
    <source>
        <strain evidence="4 5">77</strain>
    </source>
</reference>
<dbReference type="Pfam" id="PF00498">
    <property type="entry name" value="FHA"/>
    <property type="match status" value="1"/>
</dbReference>
<dbReference type="InterPro" id="IPR008984">
    <property type="entry name" value="SMAD_FHA_dom_sf"/>
</dbReference>
<sequence length="273" mass="28706">MSEQTASQWRLKVAGGDQVNVRPGESLEIGRKPLRPLPDGGVARLEIDDATKSMSKRHARFSVAADGSAVLRDLNSTNGSYVVTEKAELMRLPAGRDVPLPSSPMRIQFGDVPVDFVRIEPDTTPEPEVPNLFDYSASTTVRQEPDAADMSVDEILDLRAGEPTAVFNAQHARHAAAGSPLERIADIEPLTYAQVTSAVNAHDDEDDKPPIVFSEADSRTDLPVTPAASAPVAASGATADPASAAAAGTPAAQEPPADSVPLHVVKAIDPGLP</sequence>
<dbReference type="PROSITE" id="PS50006">
    <property type="entry name" value="FHA_DOMAIN"/>
    <property type="match status" value="1"/>
</dbReference>
<feature type="region of interest" description="Disordered" evidence="2">
    <location>
        <begin position="199"/>
        <end position="262"/>
    </location>
</feature>
<accession>A0A2N5J609</accession>
<feature type="non-terminal residue" evidence="4">
    <location>
        <position position="273"/>
    </location>
</feature>
<dbReference type="Proteomes" id="UP000235034">
    <property type="component" value="Unassembled WGS sequence"/>
</dbReference>
<dbReference type="CDD" id="cd00060">
    <property type="entry name" value="FHA"/>
    <property type="match status" value="1"/>
</dbReference>
<organism evidence="4 5">
    <name type="scientific">Bifidobacterium parmae</name>
    <dbReference type="NCBI Taxonomy" id="361854"/>
    <lineage>
        <taxon>Bacteria</taxon>
        <taxon>Bacillati</taxon>
        <taxon>Actinomycetota</taxon>
        <taxon>Actinomycetes</taxon>
        <taxon>Bifidobacteriales</taxon>
        <taxon>Bifidobacteriaceae</taxon>
        <taxon>Bifidobacterium</taxon>
    </lineage>
</organism>
<feature type="region of interest" description="Disordered" evidence="2">
    <location>
        <begin position="22"/>
        <end position="41"/>
    </location>
</feature>
<dbReference type="InterPro" id="IPR000253">
    <property type="entry name" value="FHA_dom"/>
</dbReference>